<dbReference type="InterPro" id="IPR017534">
    <property type="entry name" value="GNAT-acetyltransferase"/>
</dbReference>
<dbReference type="EMBL" id="NDXW01000001">
    <property type="protein sequence ID" value="RDH44231.1"/>
    <property type="molecule type" value="Genomic_DNA"/>
</dbReference>
<evidence type="ECO:0000259" key="4">
    <source>
        <dbReference type="PROSITE" id="PS51186"/>
    </source>
</evidence>
<dbReference type="Gene3D" id="3.30.470.20">
    <property type="entry name" value="ATP-grasp fold, B domain"/>
    <property type="match status" value="2"/>
</dbReference>
<dbReference type="Gene3D" id="3.40.630.30">
    <property type="match status" value="1"/>
</dbReference>
<dbReference type="SUPFAM" id="SSF55729">
    <property type="entry name" value="Acyl-CoA N-acyltransferases (Nat)"/>
    <property type="match status" value="1"/>
</dbReference>
<dbReference type="InterPro" id="IPR016181">
    <property type="entry name" value="Acyl_CoA_acyltransferase"/>
</dbReference>
<dbReference type="InterPro" id="IPR013651">
    <property type="entry name" value="ATP-grasp_RimK-type"/>
</dbReference>
<evidence type="ECO:0000259" key="3">
    <source>
        <dbReference type="PROSITE" id="PS50975"/>
    </source>
</evidence>
<dbReference type="GO" id="GO:0046872">
    <property type="term" value="F:metal ion binding"/>
    <property type="evidence" value="ECO:0007669"/>
    <property type="project" value="InterPro"/>
</dbReference>
<protein>
    <submittedName>
        <fullName evidence="5">N-acetylglutaminylglutamine synthetase</fullName>
    </submittedName>
</protein>
<dbReference type="Pfam" id="PF08443">
    <property type="entry name" value="RimK"/>
    <property type="match status" value="1"/>
</dbReference>
<keyword evidence="6" id="KW-1185">Reference proteome</keyword>
<evidence type="ECO:0000256" key="2">
    <source>
        <dbReference type="PROSITE-ProRule" id="PRU00409"/>
    </source>
</evidence>
<keyword evidence="2" id="KW-0547">Nucleotide-binding</keyword>
<evidence type="ECO:0000313" key="6">
    <source>
        <dbReference type="Proteomes" id="UP000257039"/>
    </source>
</evidence>
<feature type="domain" description="ATP-grasp" evidence="3">
    <location>
        <begin position="336"/>
        <end position="581"/>
    </location>
</feature>
<dbReference type="AlphaFoldDB" id="A0A4V1INM3"/>
<name>A0A4V1INM3_9GAMM</name>
<dbReference type="Proteomes" id="UP000257039">
    <property type="component" value="Unassembled WGS sequence"/>
</dbReference>
<evidence type="ECO:0000313" key="5">
    <source>
        <dbReference type="EMBL" id="RDH44231.1"/>
    </source>
</evidence>
<dbReference type="PROSITE" id="PS51186">
    <property type="entry name" value="GNAT"/>
    <property type="match status" value="1"/>
</dbReference>
<accession>A0A4V1INM3</accession>
<dbReference type="Pfam" id="PF00583">
    <property type="entry name" value="Acetyltransf_1"/>
    <property type="match status" value="1"/>
</dbReference>
<sequence length="583" mass="64540">MTTRLRNRSRIVRKQQPSFEQLQAACLREENDRSQPQNVTVDCGWGTLIMGHTFSSASLIAKPLLEEPAGQRHIAFYVDQPHVLLAKAPQSLFLDPSDTYRLWMTNYRPRQRVISSISVRRATSSHDAEALNTILLKRGMVPIPVKHILQHRRSKKLLYLVAVDRKSGEVVGTVMGLNHEKLFDDPDKGSSLWSLAVAPECKHGAVGEALARYLVEYFQVRGCQFLDLSVLHDNSSAKALYKKLGFERLNTFAVKKKNAINEKLFVGPQACLTLNPYAQIIIDEALARGIEVVVDDAAANLFTLRHGGRVIRCNESLTDLTSAYACKLCQNKWLTHKTLMRAGLKVPEVLLVEDDSTVQVQSFLDKVGSVVVKPLDAEQGQGISVDLATLDEVKTAIQYAKGVSSQVLLESFHYGQDLRVLVIDDQVVAAAIRKPAEIMGDGVSTIKQLIDKQSRRRQAATGGESTIPIDQETSRCIKQAGWTMDDVLLQGEVLQVRKTANLHTGGTLHDVTEGLHPVIAQAALEATKALGVPVAGIDFIVPDPEQPMYVIIEANERPGLANHEPHPTAQRFVDMLFPMTKQH</sequence>
<dbReference type="GO" id="GO:0009432">
    <property type="term" value="P:SOS response"/>
    <property type="evidence" value="ECO:0007669"/>
    <property type="project" value="TreeGrafter"/>
</dbReference>
<dbReference type="NCBIfam" id="TIGR03103">
    <property type="entry name" value="trio_acet_GNAT"/>
    <property type="match status" value="1"/>
</dbReference>
<keyword evidence="2" id="KW-0067">ATP-binding</keyword>
<dbReference type="GO" id="GO:0018169">
    <property type="term" value="F:ribosomal S6-glutamic acid ligase activity"/>
    <property type="evidence" value="ECO:0007669"/>
    <property type="project" value="TreeGrafter"/>
</dbReference>
<proteinExistence type="predicted"/>
<dbReference type="GO" id="GO:0005737">
    <property type="term" value="C:cytoplasm"/>
    <property type="evidence" value="ECO:0007669"/>
    <property type="project" value="TreeGrafter"/>
</dbReference>
<dbReference type="RefSeq" id="WP_094787425.1">
    <property type="nucleotide sequence ID" value="NZ_NDXW01000001.1"/>
</dbReference>
<dbReference type="Gene3D" id="3.30.1490.20">
    <property type="entry name" value="ATP-grasp fold, A domain"/>
    <property type="match status" value="1"/>
</dbReference>
<gene>
    <name evidence="5" type="primary">ngg</name>
    <name evidence="5" type="ORF">B9G39_12670</name>
</gene>
<dbReference type="GO" id="GO:0005524">
    <property type="term" value="F:ATP binding"/>
    <property type="evidence" value="ECO:0007669"/>
    <property type="project" value="UniProtKB-UniRule"/>
</dbReference>
<dbReference type="PROSITE" id="PS50975">
    <property type="entry name" value="ATP_GRASP"/>
    <property type="match status" value="1"/>
</dbReference>
<dbReference type="InterPro" id="IPR000182">
    <property type="entry name" value="GNAT_dom"/>
</dbReference>
<dbReference type="InterPro" id="IPR013815">
    <property type="entry name" value="ATP_grasp_subdomain_1"/>
</dbReference>
<dbReference type="CDD" id="cd04301">
    <property type="entry name" value="NAT_SF"/>
    <property type="match status" value="1"/>
</dbReference>
<dbReference type="PANTHER" id="PTHR21621:SF0">
    <property type="entry name" value="BETA-CITRYLGLUTAMATE SYNTHASE B-RELATED"/>
    <property type="match status" value="1"/>
</dbReference>
<comment type="caution">
    <text evidence="5">The sequence shown here is derived from an EMBL/GenBank/DDBJ whole genome shotgun (WGS) entry which is preliminary data.</text>
</comment>
<dbReference type="GO" id="GO:0016747">
    <property type="term" value="F:acyltransferase activity, transferring groups other than amino-acyl groups"/>
    <property type="evidence" value="ECO:0007669"/>
    <property type="project" value="InterPro"/>
</dbReference>
<feature type="domain" description="N-acetyltransferase" evidence="4">
    <location>
        <begin position="117"/>
        <end position="267"/>
    </location>
</feature>
<reference evidence="5 6" key="1">
    <citation type="submission" date="2017-04" db="EMBL/GenBank/DDBJ databases">
        <title>Draft genome sequence of Zooshikella ganghwensis VG4 isolated from Red Sea sediments.</title>
        <authorList>
            <person name="Rehman Z."/>
            <person name="Alam I."/>
            <person name="Kamau A."/>
            <person name="Bajic V."/>
            <person name="Leiknes T."/>
        </authorList>
    </citation>
    <scope>NUCLEOTIDE SEQUENCE [LARGE SCALE GENOMIC DNA]</scope>
    <source>
        <strain evidence="5 6">VG4</strain>
    </source>
</reference>
<dbReference type="InterPro" id="IPR011761">
    <property type="entry name" value="ATP-grasp"/>
</dbReference>
<dbReference type="PANTHER" id="PTHR21621">
    <property type="entry name" value="RIBOSOMAL PROTEIN S6 MODIFICATION PROTEIN"/>
    <property type="match status" value="1"/>
</dbReference>
<dbReference type="SUPFAM" id="SSF56059">
    <property type="entry name" value="Glutathione synthetase ATP-binding domain-like"/>
    <property type="match status" value="1"/>
</dbReference>
<keyword evidence="1" id="KW-0464">Manganese</keyword>
<organism evidence="5 6">
    <name type="scientific">Zooshikella ganghwensis</name>
    <dbReference type="NCBI Taxonomy" id="202772"/>
    <lineage>
        <taxon>Bacteria</taxon>
        <taxon>Pseudomonadati</taxon>
        <taxon>Pseudomonadota</taxon>
        <taxon>Gammaproteobacteria</taxon>
        <taxon>Oceanospirillales</taxon>
        <taxon>Zooshikellaceae</taxon>
        <taxon>Zooshikella</taxon>
    </lineage>
</organism>
<evidence type="ECO:0000256" key="1">
    <source>
        <dbReference type="ARBA" id="ARBA00023211"/>
    </source>
</evidence>